<sequence>MPYAKDGTAFTPELSKNGFFTVGEKGDEQKIGSYEEALHYLRKMDKAKWRRPNPKGNWGIVSAVEWR</sequence>
<dbReference type="OrthoDB" id="9800901at2"/>
<keyword evidence="2" id="KW-1185">Reference proteome</keyword>
<accession>A0A6M4MJ09</accession>
<protein>
    <submittedName>
        <fullName evidence="1">Uncharacterized protein</fullName>
    </submittedName>
</protein>
<dbReference type="Proteomes" id="UP000219285">
    <property type="component" value="Chromosome"/>
</dbReference>
<proteinExistence type="predicted"/>
<evidence type="ECO:0000313" key="1">
    <source>
        <dbReference type="EMBL" id="QJR82908.1"/>
    </source>
</evidence>
<reference evidence="1 2" key="2">
    <citation type="submission" date="2020-04" db="EMBL/GenBank/DDBJ databases">
        <title>Complete genome sequence of Alteromonas pelagimontana 5.12T.</title>
        <authorList>
            <person name="Sinha R.K."/>
            <person name="Krishnan K.P."/>
            <person name="Kurian J.P."/>
        </authorList>
    </citation>
    <scope>NUCLEOTIDE SEQUENCE [LARGE SCALE GENOMIC DNA]</scope>
    <source>
        <strain evidence="1 2">5.12</strain>
    </source>
</reference>
<dbReference type="AlphaFoldDB" id="A0A6M4MJ09"/>
<evidence type="ECO:0000313" key="2">
    <source>
        <dbReference type="Proteomes" id="UP000219285"/>
    </source>
</evidence>
<dbReference type="EMBL" id="CP052766">
    <property type="protein sequence ID" value="QJR82908.1"/>
    <property type="molecule type" value="Genomic_DNA"/>
</dbReference>
<name>A0A6M4MJ09_9ALTE</name>
<dbReference type="KEGG" id="apel:CA267_016105"/>
<reference evidence="2" key="1">
    <citation type="submission" date="2014-12" db="EMBL/GenBank/DDBJ databases">
        <title>Complete genome sequence of a multi-drug resistant Klebsiella pneumoniae.</title>
        <authorList>
            <person name="Hua X."/>
            <person name="Chen Q."/>
            <person name="Li X."/>
            <person name="Feng Y."/>
            <person name="Ruan Z."/>
            <person name="Yu Y."/>
        </authorList>
    </citation>
    <scope>NUCLEOTIDE SEQUENCE [LARGE SCALE GENOMIC DNA]</scope>
    <source>
        <strain evidence="2">5.12</strain>
    </source>
</reference>
<organism evidence="1 2">
    <name type="scientific">Alteromonas pelagimontana</name>
    <dbReference type="NCBI Taxonomy" id="1858656"/>
    <lineage>
        <taxon>Bacteria</taxon>
        <taxon>Pseudomonadati</taxon>
        <taxon>Pseudomonadota</taxon>
        <taxon>Gammaproteobacteria</taxon>
        <taxon>Alteromonadales</taxon>
        <taxon>Alteromonadaceae</taxon>
        <taxon>Alteromonas/Salinimonas group</taxon>
        <taxon>Alteromonas</taxon>
    </lineage>
</organism>
<gene>
    <name evidence="1" type="ORF">CA267_016105</name>
</gene>